<evidence type="ECO:0000256" key="3">
    <source>
        <dbReference type="ARBA" id="ARBA00022989"/>
    </source>
</evidence>
<keyword evidence="9" id="KW-1185">Reference proteome</keyword>
<dbReference type="GO" id="GO:0016020">
    <property type="term" value="C:membrane"/>
    <property type="evidence" value="ECO:0007669"/>
    <property type="project" value="UniProtKB-SubCell"/>
</dbReference>
<reference evidence="8 9" key="1">
    <citation type="submission" date="2019-06" db="EMBL/GenBank/DDBJ databases">
        <title>Genome Sequence of the Brown Rot Fungal Pathogen Monilinia laxa.</title>
        <authorList>
            <person name="De Miccolis Angelini R.M."/>
            <person name="Landi L."/>
            <person name="Abate D."/>
            <person name="Pollastro S."/>
            <person name="Romanazzi G."/>
            <person name="Faretra F."/>
        </authorList>
    </citation>
    <scope>NUCLEOTIDE SEQUENCE [LARGE SCALE GENOMIC DNA]</scope>
    <source>
        <strain evidence="8 9">Mlax316</strain>
    </source>
</reference>
<feature type="domain" description="Rhodopsin" evidence="7">
    <location>
        <begin position="34"/>
        <end position="257"/>
    </location>
</feature>
<proteinExistence type="inferred from homology"/>
<feature type="transmembrane region" description="Helical" evidence="6">
    <location>
        <begin position="33"/>
        <end position="54"/>
    </location>
</feature>
<name>A0A5N6K037_MONLA</name>
<accession>A0A5N6K037</accession>
<dbReference type="OrthoDB" id="444631at2759"/>
<protein>
    <recommendedName>
        <fullName evidence="7">Rhodopsin domain-containing protein</fullName>
    </recommendedName>
</protein>
<evidence type="ECO:0000259" key="7">
    <source>
        <dbReference type="Pfam" id="PF20684"/>
    </source>
</evidence>
<evidence type="ECO:0000256" key="6">
    <source>
        <dbReference type="SAM" id="Phobius"/>
    </source>
</evidence>
<dbReference type="InterPro" id="IPR052337">
    <property type="entry name" value="SAT4-like"/>
</dbReference>
<evidence type="ECO:0000313" key="8">
    <source>
        <dbReference type="EMBL" id="KAB8295154.1"/>
    </source>
</evidence>
<evidence type="ECO:0000256" key="2">
    <source>
        <dbReference type="ARBA" id="ARBA00022692"/>
    </source>
</evidence>
<dbReference type="EMBL" id="VIGI01000010">
    <property type="protein sequence ID" value="KAB8295154.1"/>
    <property type="molecule type" value="Genomic_DNA"/>
</dbReference>
<feature type="transmembrane region" description="Helical" evidence="6">
    <location>
        <begin position="236"/>
        <end position="258"/>
    </location>
</feature>
<comment type="caution">
    <text evidence="8">The sequence shown here is derived from an EMBL/GenBank/DDBJ whole genome shotgun (WGS) entry which is preliminary data.</text>
</comment>
<dbReference type="PANTHER" id="PTHR33048">
    <property type="entry name" value="PTH11-LIKE INTEGRAL MEMBRANE PROTEIN (AFU_ORTHOLOGUE AFUA_5G11245)"/>
    <property type="match status" value="1"/>
</dbReference>
<comment type="similarity">
    <text evidence="5">Belongs to the SAT4 family.</text>
</comment>
<gene>
    <name evidence="8" type="ORF">EYC80_007083</name>
</gene>
<evidence type="ECO:0000256" key="4">
    <source>
        <dbReference type="ARBA" id="ARBA00023136"/>
    </source>
</evidence>
<dbReference type="Proteomes" id="UP000326757">
    <property type="component" value="Unassembled WGS sequence"/>
</dbReference>
<dbReference type="AlphaFoldDB" id="A0A5N6K037"/>
<feature type="transmembrane region" description="Helical" evidence="6">
    <location>
        <begin position="114"/>
        <end position="138"/>
    </location>
</feature>
<feature type="transmembrane region" description="Helical" evidence="6">
    <location>
        <begin position="89"/>
        <end position="107"/>
    </location>
</feature>
<evidence type="ECO:0000256" key="1">
    <source>
        <dbReference type="ARBA" id="ARBA00004141"/>
    </source>
</evidence>
<feature type="transmembrane region" description="Helical" evidence="6">
    <location>
        <begin position="158"/>
        <end position="183"/>
    </location>
</feature>
<dbReference type="PANTHER" id="PTHR33048:SF158">
    <property type="entry name" value="MEMBRANE PROTEIN PTH11-LIKE, PUTATIVE-RELATED"/>
    <property type="match status" value="1"/>
</dbReference>
<organism evidence="8 9">
    <name type="scientific">Monilinia laxa</name>
    <name type="common">Brown rot fungus</name>
    <name type="synonym">Sclerotinia laxa</name>
    <dbReference type="NCBI Taxonomy" id="61186"/>
    <lineage>
        <taxon>Eukaryota</taxon>
        <taxon>Fungi</taxon>
        <taxon>Dikarya</taxon>
        <taxon>Ascomycota</taxon>
        <taxon>Pezizomycotina</taxon>
        <taxon>Leotiomycetes</taxon>
        <taxon>Helotiales</taxon>
        <taxon>Sclerotiniaceae</taxon>
        <taxon>Monilinia</taxon>
    </lineage>
</organism>
<feature type="transmembrane region" description="Helical" evidence="6">
    <location>
        <begin position="66"/>
        <end position="83"/>
    </location>
</feature>
<evidence type="ECO:0000256" key="5">
    <source>
        <dbReference type="ARBA" id="ARBA00038359"/>
    </source>
</evidence>
<dbReference type="Pfam" id="PF20684">
    <property type="entry name" value="Fung_rhodopsin"/>
    <property type="match status" value="1"/>
</dbReference>
<comment type="subcellular location">
    <subcellularLocation>
        <location evidence="1">Membrane</location>
        <topology evidence="1">Multi-pass membrane protein</topology>
    </subcellularLocation>
</comment>
<evidence type="ECO:0000313" key="9">
    <source>
        <dbReference type="Proteomes" id="UP000326757"/>
    </source>
</evidence>
<feature type="transmembrane region" description="Helical" evidence="6">
    <location>
        <begin position="195"/>
        <end position="216"/>
    </location>
</feature>
<keyword evidence="2 6" id="KW-0812">Transmembrane</keyword>
<keyword evidence="3 6" id="KW-1133">Transmembrane helix</keyword>
<dbReference type="InterPro" id="IPR049326">
    <property type="entry name" value="Rhodopsin_dom_fungi"/>
</dbReference>
<sequence length="369" mass="40319">MSSAPPDRHFNSLISGLPPEVLLKLPAVAPPSVTLLVGFLSALVVYIDVLLCVTGDRMIGIHAWDISLYQVFIKQNLIGLWIASWTDALALGFVKLSIFIMYLELFLGLRWMKICACIGASLSSAFYVALTIAQLYFGTPFPGETWASHIFSARTLRATVLSVPMSSVGLGIDVYLFLLPLIAVSKLHLPMRKRIPVFLMFSVGLLACIGSVLSIYYRVQFLQNDDITWNLLNVRLMLNVELYIGIMLCCLQPMAIFFHKYHSRFSGAISGLALGLTSGITCCLCCGSGSRSSANNSDITIDEKQDPSIALPSSARLPEPNLYPGLDLTSPSELERGGFRGSHVDSMDIRTSHSGGAHSISSNELLHWA</sequence>
<keyword evidence="4 6" id="KW-0472">Membrane</keyword>